<dbReference type="PROSITE" id="PS50850">
    <property type="entry name" value="MFS"/>
    <property type="match status" value="1"/>
</dbReference>
<keyword evidence="11" id="KW-1185">Reference proteome</keyword>
<feature type="transmembrane region" description="Helical" evidence="8">
    <location>
        <begin position="419"/>
        <end position="438"/>
    </location>
</feature>
<dbReference type="Proteomes" id="UP001500518">
    <property type="component" value="Unassembled WGS sequence"/>
</dbReference>
<dbReference type="CDD" id="cd17321">
    <property type="entry name" value="MFS_MMR_MDR_like"/>
    <property type="match status" value="1"/>
</dbReference>
<comment type="caution">
    <text evidence="10">The sequence shown here is derived from an EMBL/GenBank/DDBJ whole genome shotgun (WGS) entry which is preliminary data.</text>
</comment>
<protein>
    <submittedName>
        <fullName evidence="10">MFS transporter</fullName>
    </submittedName>
</protein>
<dbReference type="Pfam" id="PF07690">
    <property type="entry name" value="MFS_1"/>
    <property type="match status" value="1"/>
</dbReference>
<feature type="transmembrane region" description="Helical" evidence="8">
    <location>
        <begin position="162"/>
        <end position="182"/>
    </location>
</feature>
<evidence type="ECO:0000256" key="4">
    <source>
        <dbReference type="ARBA" id="ARBA00022692"/>
    </source>
</evidence>
<sequence>MVAMQRHGTFSHTPQTRKVADDHAGLPTPRRWWAIAAISFGTALLVIDGAIANVALPTIARELSVSEAAVTNVVTVYQLVLVMLLLPFSSLGDRLGHRTLYQAGQGLFMVASAACFFVESFTVLLLLRAVQGLGAAMALSVSAAMLRQIYPASKLGTGMGVNSVIVASSAALAPTLGGYIVGNLPWQIVFVAAAPMAVVSLLMGRSLPDPEPREQPPKWRSAVLSALTMLFLVGGIQLGTHDALGWGIATFVAGVVLLLLLIRRERRRDAPVFPVDLLSKPVLGLSALANFCSFIAAGALMLGLPFRLEIGMGYDPQTVGLLLLPFPLTMLVVSPISGWASDRIAATKLGVTGMSIAIVGLLLLATMPDQPGEWGIAWRLSLTALGFGLFFSPNSRLLIGRAPRDRAAAAGGLLSTSRLFGQTMAAVVIGIVLASGLGLGPTPLYVSCALAVVAAMASVLRFSQRDNPANG</sequence>
<evidence type="ECO:0000256" key="1">
    <source>
        <dbReference type="ARBA" id="ARBA00004651"/>
    </source>
</evidence>
<keyword evidence="3" id="KW-1003">Cell membrane</keyword>
<feature type="transmembrane region" description="Helical" evidence="8">
    <location>
        <begin position="244"/>
        <end position="262"/>
    </location>
</feature>
<evidence type="ECO:0000256" key="6">
    <source>
        <dbReference type="ARBA" id="ARBA00023136"/>
    </source>
</evidence>
<dbReference type="Gene3D" id="1.20.1250.20">
    <property type="entry name" value="MFS general substrate transporter like domains"/>
    <property type="match status" value="1"/>
</dbReference>
<dbReference type="InterPro" id="IPR036259">
    <property type="entry name" value="MFS_trans_sf"/>
</dbReference>
<feature type="transmembrane region" description="Helical" evidence="8">
    <location>
        <begin position="32"/>
        <end position="56"/>
    </location>
</feature>
<feature type="domain" description="Major facilitator superfamily (MFS) profile" evidence="9">
    <location>
        <begin position="34"/>
        <end position="466"/>
    </location>
</feature>
<accession>A0ABP9KGE1</accession>
<evidence type="ECO:0000256" key="7">
    <source>
        <dbReference type="SAM" id="MobiDB-lite"/>
    </source>
</evidence>
<evidence type="ECO:0000259" key="9">
    <source>
        <dbReference type="PROSITE" id="PS50850"/>
    </source>
</evidence>
<feature type="transmembrane region" description="Helical" evidence="8">
    <location>
        <begin position="107"/>
        <end position="127"/>
    </location>
</feature>
<gene>
    <name evidence="10" type="ORF">GCM10023208_21990</name>
</gene>
<dbReference type="PANTHER" id="PTHR42718">
    <property type="entry name" value="MAJOR FACILITATOR SUPERFAMILY MULTIDRUG TRANSPORTER MFSC"/>
    <property type="match status" value="1"/>
</dbReference>
<evidence type="ECO:0000256" key="5">
    <source>
        <dbReference type="ARBA" id="ARBA00022989"/>
    </source>
</evidence>
<keyword evidence="6 8" id="KW-0472">Membrane</keyword>
<dbReference type="EMBL" id="BAABHV010000017">
    <property type="protein sequence ID" value="GAA5057006.1"/>
    <property type="molecule type" value="Genomic_DNA"/>
</dbReference>
<feature type="transmembrane region" description="Helical" evidence="8">
    <location>
        <begin position="380"/>
        <end position="399"/>
    </location>
</feature>
<evidence type="ECO:0000256" key="8">
    <source>
        <dbReference type="SAM" id="Phobius"/>
    </source>
</evidence>
<feature type="transmembrane region" description="Helical" evidence="8">
    <location>
        <begin position="282"/>
        <end position="306"/>
    </location>
</feature>
<name>A0ABP9KGE1_9SPHN</name>
<proteinExistence type="predicted"/>
<organism evidence="10 11">
    <name type="scientific">Erythrobacter westpacificensis</name>
    <dbReference type="NCBI Taxonomy" id="1055231"/>
    <lineage>
        <taxon>Bacteria</taxon>
        <taxon>Pseudomonadati</taxon>
        <taxon>Pseudomonadota</taxon>
        <taxon>Alphaproteobacteria</taxon>
        <taxon>Sphingomonadales</taxon>
        <taxon>Erythrobacteraceae</taxon>
        <taxon>Erythrobacter/Porphyrobacter group</taxon>
        <taxon>Erythrobacter</taxon>
    </lineage>
</organism>
<keyword evidence="4 8" id="KW-0812">Transmembrane</keyword>
<comment type="subcellular location">
    <subcellularLocation>
        <location evidence="1">Cell membrane</location>
        <topology evidence="1">Multi-pass membrane protein</topology>
    </subcellularLocation>
</comment>
<feature type="transmembrane region" description="Helical" evidence="8">
    <location>
        <begin position="68"/>
        <end position="86"/>
    </location>
</feature>
<feature type="region of interest" description="Disordered" evidence="7">
    <location>
        <begin position="1"/>
        <end position="23"/>
    </location>
</feature>
<evidence type="ECO:0000313" key="10">
    <source>
        <dbReference type="EMBL" id="GAA5057006.1"/>
    </source>
</evidence>
<feature type="transmembrane region" description="Helical" evidence="8">
    <location>
        <begin position="188"/>
        <end position="207"/>
    </location>
</feature>
<feature type="transmembrane region" description="Helical" evidence="8">
    <location>
        <begin position="318"/>
        <end position="337"/>
    </location>
</feature>
<dbReference type="InterPro" id="IPR011701">
    <property type="entry name" value="MFS"/>
</dbReference>
<dbReference type="PANTHER" id="PTHR42718:SF46">
    <property type="entry name" value="BLR6921 PROTEIN"/>
    <property type="match status" value="1"/>
</dbReference>
<evidence type="ECO:0000313" key="11">
    <source>
        <dbReference type="Proteomes" id="UP001500518"/>
    </source>
</evidence>
<evidence type="ECO:0000256" key="2">
    <source>
        <dbReference type="ARBA" id="ARBA00022448"/>
    </source>
</evidence>
<dbReference type="InterPro" id="IPR020846">
    <property type="entry name" value="MFS_dom"/>
</dbReference>
<dbReference type="PRINTS" id="PR01036">
    <property type="entry name" value="TCRTETB"/>
</dbReference>
<dbReference type="Gene3D" id="1.20.1720.10">
    <property type="entry name" value="Multidrug resistance protein D"/>
    <property type="match status" value="1"/>
</dbReference>
<dbReference type="SUPFAM" id="SSF103473">
    <property type="entry name" value="MFS general substrate transporter"/>
    <property type="match status" value="1"/>
</dbReference>
<feature type="transmembrane region" description="Helical" evidence="8">
    <location>
        <begin position="444"/>
        <end position="462"/>
    </location>
</feature>
<feature type="transmembrane region" description="Helical" evidence="8">
    <location>
        <begin position="219"/>
        <end position="238"/>
    </location>
</feature>
<evidence type="ECO:0000256" key="3">
    <source>
        <dbReference type="ARBA" id="ARBA00022475"/>
    </source>
</evidence>
<reference evidence="11" key="1">
    <citation type="journal article" date="2019" name="Int. J. Syst. Evol. Microbiol.">
        <title>The Global Catalogue of Microorganisms (GCM) 10K type strain sequencing project: providing services to taxonomists for standard genome sequencing and annotation.</title>
        <authorList>
            <consortium name="The Broad Institute Genomics Platform"/>
            <consortium name="The Broad Institute Genome Sequencing Center for Infectious Disease"/>
            <person name="Wu L."/>
            <person name="Ma J."/>
        </authorList>
    </citation>
    <scope>NUCLEOTIDE SEQUENCE [LARGE SCALE GENOMIC DNA]</scope>
    <source>
        <strain evidence="11">JCM 18014</strain>
    </source>
</reference>
<keyword evidence="5 8" id="KW-1133">Transmembrane helix</keyword>
<feature type="transmembrane region" description="Helical" evidence="8">
    <location>
        <begin position="349"/>
        <end position="368"/>
    </location>
</feature>
<keyword evidence="2" id="KW-0813">Transport</keyword>